<dbReference type="Gene3D" id="1.20.1250.20">
    <property type="entry name" value="MFS general substrate transporter like domains"/>
    <property type="match status" value="1"/>
</dbReference>
<feature type="transmembrane region" description="Helical" evidence="6">
    <location>
        <begin position="296"/>
        <end position="316"/>
    </location>
</feature>
<feature type="compositionally biased region" description="Basic residues" evidence="5">
    <location>
        <begin position="18"/>
        <end position="37"/>
    </location>
</feature>
<protein>
    <submittedName>
        <fullName evidence="8">MFS transporter</fullName>
    </submittedName>
</protein>
<dbReference type="InterPro" id="IPR011701">
    <property type="entry name" value="MFS"/>
</dbReference>
<dbReference type="GO" id="GO:0005886">
    <property type="term" value="C:plasma membrane"/>
    <property type="evidence" value="ECO:0007669"/>
    <property type="project" value="UniProtKB-SubCell"/>
</dbReference>
<dbReference type="InterPro" id="IPR036259">
    <property type="entry name" value="MFS_trans_sf"/>
</dbReference>
<keyword evidence="3 6" id="KW-1133">Transmembrane helix</keyword>
<dbReference type="Proteomes" id="UP000325243">
    <property type="component" value="Unassembled WGS sequence"/>
</dbReference>
<reference evidence="8 9" key="1">
    <citation type="submission" date="2019-08" db="EMBL/GenBank/DDBJ databases">
        <authorList>
            <person name="Hu J."/>
        </authorList>
    </citation>
    <scope>NUCLEOTIDE SEQUENCE [LARGE SCALE GENOMIC DNA]</scope>
    <source>
        <strain evidence="8 9">NEAU-184</strain>
    </source>
</reference>
<feature type="transmembrane region" description="Helical" evidence="6">
    <location>
        <begin position="419"/>
        <end position="439"/>
    </location>
</feature>
<proteinExistence type="predicted"/>
<feature type="transmembrane region" description="Helical" evidence="6">
    <location>
        <begin position="359"/>
        <end position="378"/>
    </location>
</feature>
<feature type="transmembrane region" description="Helical" evidence="6">
    <location>
        <begin position="168"/>
        <end position="187"/>
    </location>
</feature>
<dbReference type="GO" id="GO:0022857">
    <property type="term" value="F:transmembrane transporter activity"/>
    <property type="evidence" value="ECO:0007669"/>
    <property type="project" value="InterPro"/>
</dbReference>
<dbReference type="PROSITE" id="PS50850">
    <property type="entry name" value="MFS"/>
    <property type="match status" value="1"/>
</dbReference>
<keyword evidence="2 6" id="KW-0812">Transmembrane</keyword>
<dbReference type="PANTHER" id="PTHR23531">
    <property type="entry name" value="QUINOLENE RESISTANCE PROTEIN NORA"/>
    <property type="match status" value="1"/>
</dbReference>
<evidence type="ECO:0000256" key="2">
    <source>
        <dbReference type="ARBA" id="ARBA00022692"/>
    </source>
</evidence>
<evidence type="ECO:0000313" key="9">
    <source>
        <dbReference type="Proteomes" id="UP000325243"/>
    </source>
</evidence>
<dbReference type="EMBL" id="VSSB01000002">
    <property type="protein sequence ID" value="TYL50894.1"/>
    <property type="molecule type" value="Genomic_DNA"/>
</dbReference>
<evidence type="ECO:0000256" key="5">
    <source>
        <dbReference type="SAM" id="MobiDB-lite"/>
    </source>
</evidence>
<dbReference type="Pfam" id="PF07690">
    <property type="entry name" value="MFS_1"/>
    <property type="match status" value="1"/>
</dbReference>
<dbReference type="SUPFAM" id="SSF103473">
    <property type="entry name" value="MFS general substrate transporter"/>
    <property type="match status" value="1"/>
</dbReference>
<evidence type="ECO:0000259" key="7">
    <source>
        <dbReference type="PROSITE" id="PS50850"/>
    </source>
</evidence>
<feature type="domain" description="Major facilitator superfamily (MFS) profile" evidence="7">
    <location>
        <begin position="95"/>
        <end position="471"/>
    </location>
</feature>
<organism evidence="8 9">
    <name type="scientific">Agromyces mariniharenae</name>
    <dbReference type="NCBI Taxonomy" id="2604423"/>
    <lineage>
        <taxon>Bacteria</taxon>
        <taxon>Bacillati</taxon>
        <taxon>Actinomycetota</taxon>
        <taxon>Actinomycetes</taxon>
        <taxon>Micrococcales</taxon>
        <taxon>Microbacteriaceae</taxon>
        <taxon>Agromyces</taxon>
    </lineage>
</organism>
<comment type="caution">
    <text evidence="8">The sequence shown here is derived from an EMBL/GenBank/DDBJ whole genome shotgun (WGS) entry which is preliminary data.</text>
</comment>
<keyword evidence="4 6" id="KW-0472">Membrane</keyword>
<feature type="region of interest" description="Disordered" evidence="5">
    <location>
        <begin position="1"/>
        <end position="85"/>
    </location>
</feature>
<dbReference type="InterPro" id="IPR020846">
    <property type="entry name" value="MFS_dom"/>
</dbReference>
<gene>
    <name evidence="8" type="ORF">FYC51_17275</name>
</gene>
<feature type="transmembrane region" description="Helical" evidence="6">
    <location>
        <begin position="328"/>
        <end position="347"/>
    </location>
</feature>
<dbReference type="AlphaFoldDB" id="A0A5S4UV41"/>
<feature type="transmembrane region" description="Helical" evidence="6">
    <location>
        <begin position="136"/>
        <end position="156"/>
    </location>
</feature>
<keyword evidence="9" id="KW-1185">Reference proteome</keyword>
<evidence type="ECO:0000313" key="8">
    <source>
        <dbReference type="EMBL" id="TYL50894.1"/>
    </source>
</evidence>
<feature type="transmembrane region" description="Helical" evidence="6">
    <location>
        <begin position="445"/>
        <end position="466"/>
    </location>
</feature>
<dbReference type="PANTHER" id="PTHR23531:SF1">
    <property type="entry name" value="QUINOLENE RESISTANCE PROTEIN NORA"/>
    <property type="match status" value="1"/>
</dbReference>
<accession>A0A5S4UV41</accession>
<evidence type="ECO:0000256" key="1">
    <source>
        <dbReference type="ARBA" id="ARBA00004651"/>
    </source>
</evidence>
<evidence type="ECO:0000256" key="4">
    <source>
        <dbReference type="ARBA" id="ARBA00023136"/>
    </source>
</evidence>
<comment type="subcellular location">
    <subcellularLocation>
        <location evidence="1">Cell membrane</location>
        <topology evidence="1">Multi-pass membrane protein</topology>
    </subcellularLocation>
</comment>
<feature type="transmembrane region" description="Helical" evidence="6">
    <location>
        <begin position="193"/>
        <end position="214"/>
    </location>
</feature>
<evidence type="ECO:0000256" key="6">
    <source>
        <dbReference type="SAM" id="Phobius"/>
    </source>
</evidence>
<name>A0A5S4UV41_9MICO</name>
<evidence type="ECO:0000256" key="3">
    <source>
        <dbReference type="ARBA" id="ARBA00022989"/>
    </source>
</evidence>
<feature type="transmembrane region" description="Helical" evidence="6">
    <location>
        <begin position="384"/>
        <end position="407"/>
    </location>
</feature>
<sequence>MEPLPARRPRGARDDRARHPRALPRGGRQPRRRPVRAPHREGAEPLTRLPLNPNEAPVRRLARSVAAGHTVSPVGNRGRRARADGAEITTREPAERLFTSSFVMLAVADLGYFTAAGVAIFVLPLHVTGPVGGDEAAAGLAFGVFAVSALLLRPFAGRLADVYGRLPLLLGGALLAAASLVLLALTRDLVSVVVLRLLAGVAEAAFFVAGFAALADLAPPSRLGEALSYNSLGLYLGIALGPVLGEALTQLGGATLAWWGAGGLAVLSAVLALFIGETREGPAPEPGDRHLVHRPALPILVGFLASLLAMGGFLAFVTLHGTRVGFEVPSLALFTYGAVVVVCRVAFAKVPDRLPALRLGAAALITIALGLTVVAIWASPAGLVVGAAITAVGVAFSTPAFFSAIFATASPSQRGVASGTASAAIDLGLGLGPIALGLLAQPFGIPWAFGAGAAIAGLGAIWTLALSRRTASRERRPASA</sequence>
<feature type="transmembrane region" description="Helical" evidence="6">
    <location>
        <begin position="226"/>
        <end position="244"/>
    </location>
</feature>
<feature type="transmembrane region" description="Helical" evidence="6">
    <location>
        <begin position="102"/>
        <end position="124"/>
    </location>
</feature>
<feature type="transmembrane region" description="Helical" evidence="6">
    <location>
        <begin position="256"/>
        <end position="275"/>
    </location>
</feature>
<dbReference type="InterPro" id="IPR052714">
    <property type="entry name" value="MFS_Exporter"/>
</dbReference>